<accession>A0ABQ8KP91</accession>
<dbReference type="SMART" id="SM00256">
    <property type="entry name" value="FBOX"/>
    <property type="match status" value="1"/>
</dbReference>
<feature type="domain" description="F-box" evidence="2">
    <location>
        <begin position="17"/>
        <end position="63"/>
    </location>
</feature>
<keyword evidence="4" id="KW-1185">Reference proteome</keyword>
<sequence length="582" mass="64324">MDSVASLDCGVRLTAHPASILKLPAEIMLEILSLLDVSDLLEVRQTCMVICRLSQDRSVWLRMLLNRRSQVPIPPPYDGDPIKSTHTMSPEALERLVLSIYYTEHSWLLPRAPPILLGLPDQPTNVHISEQGGNAALLMDVLADRWLLVVYVEGLVRIWDLYVQGTTPASTYRRAGLLPQIDCCFSLQLSIDSPLSSACASMNEEGTAILITPVSQSTFTVLGVQLPSSAGIHVTRQLDIIADMTHVWRLPSPTLMVRAIHPASRLAFFSYSDTLVLLQWDCGKVWQLRTIDQVVDEEIWTGITDAKFVSPRHILCVKTHDVELLTLPSTFAPQPGLPKCSVFDTDMPCEHIPIRASPHFFGLTFRGVSMSEAQITPGGRHAETRVRISFLAYDILRGLFHYRVSVLLPPTAATDGIMHDEPPPHMSVRLLAVHRLAQLYATTGEAATNVPRSRSGFTPGSRGFVSACFMGRTGKRGVWIERRRGSMQRNVIAFSTALDALGEEDAADDGLENTPGGRTGGQSDSETDQQDWTLHSEARPIDGRVIYEVNSYDLRDDITRCAFAEAMGTVILGNRKGDLKLL</sequence>
<organism evidence="3 4">
    <name type="scientific">Rhodofomes roseus</name>
    <dbReference type="NCBI Taxonomy" id="34475"/>
    <lineage>
        <taxon>Eukaryota</taxon>
        <taxon>Fungi</taxon>
        <taxon>Dikarya</taxon>
        <taxon>Basidiomycota</taxon>
        <taxon>Agaricomycotina</taxon>
        <taxon>Agaricomycetes</taxon>
        <taxon>Polyporales</taxon>
        <taxon>Rhodofomes</taxon>
    </lineage>
</organism>
<comment type="caution">
    <text evidence="3">The sequence shown here is derived from an EMBL/GenBank/DDBJ whole genome shotgun (WGS) entry which is preliminary data.</text>
</comment>
<dbReference type="Pfam" id="PF12937">
    <property type="entry name" value="F-box-like"/>
    <property type="match status" value="1"/>
</dbReference>
<dbReference type="SUPFAM" id="SSF81383">
    <property type="entry name" value="F-box domain"/>
    <property type="match status" value="1"/>
</dbReference>
<evidence type="ECO:0000259" key="2">
    <source>
        <dbReference type="PROSITE" id="PS50181"/>
    </source>
</evidence>
<dbReference type="Proteomes" id="UP000814176">
    <property type="component" value="Unassembled WGS sequence"/>
</dbReference>
<gene>
    <name evidence="3" type="ORF">C8Q71DRAFT_745555</name>
</gene>
<dbReference type="Gene3D" id="1.20.1280.50">
    <property type="match status" value="1"/>
</dbReference>
<evidence type="ECO:0000313" key="3">
    <source>
        <dbReference type="EMBL" id="KAH9840039.1"/>
    </source>
</evidence>
<feature type="region of interest" description="Disordered" evidence="1">
    <location>
        <begin position="504"/>
        <end position="535"/>
    </location>
</feature>
<dbReference type="InterPro" id="IPR001810">
    <property type="entry name" value="F-box_dom"/>
</dbReference>
<proteinExistence type="predicted"/>
<dbReference type="GeneID" id="72003742"/>
<dbReference type="RefSeq" id="XP_047781689.1">
    <property type="nucleotide sequence ID" value="XM_047923010.1"/>
</dbReference>
<evidence type="ECO:0000256" key="1">
    <source>
        <dbReference type="SAM" id="MobiDB-lite"/>
    </source>
</evidence>
<dbReference type="EMBL" id="JADCUA010000005">
    <property type="protein sequence ID" value="KAH9840039.1"/>
    <property type="molecule type" value="Genomic_DNA"/>
</dbReference>
<reference evidence="3 4" key="1">
    <citation type="journal article" date="2021" name="Environ. Microbiol.">
        <title>Gene family expansions and transcriptome signatures uncover fungal adaptations to wood decay.</title>
        <authorList>
            <person name="Hage H."/>
            <person name="Miyauchi S."/>
            <person name="Viragh M."/>
            <person name="Drula E."/>
            <person name="Min B."/>
            <person name="Chaduli D."/>
            <person name="Navarro D."/>
            <person name="Favel A."/>
            <person name="Norest M."/>
            <person name="Lesage-Meessen L."/>
            <person name="Balint B."/>
            <person name="Merenyi Z."/>
            <person name="de Eugenio L."/>
            <person name="Morin E."/>
            <person name="Martinez A.T."/>
            <person name="Baldrian P."/>
            <person name="Stursova M."/>
            <person name="Martinez M.J."/>
            <person name="Novotny C."/>
            <person name="Magnuson J.K."/>
            <person name="Spatafora J.W."/>
            <person name="Maurice S."/>
            <person name="Pangilinan J."/>
            <person name="Andreopoulos W."/>
            <person name="LaButti K."/>
            <person name="Hundley H."/>
            <person name="Na H."/>
            <person name="Kuo A."/>
            <person name="Barry K."/>
            <person name="Lipzen A."/>
            <person name="Henrissat B."/>
            <person name="Riley R."/>
            <person name="Ahrendt S."/>
            <person name="Nagy L.G."/>
            <person name="Grigoriev I.V."/>
            <person name="Martin F."/>
            <person name="Rosso M.N."/>
        </authorList>
    </citation>
    <scope>NUCLEOTIDE SEQUENCE [LARGE SCALE GENOMIC DNA]</scope>
    <source>
        <strain evidence="3 4">CIRM-BRFM 1785</strain>
    </source>
</reference>
<dbReference type="PROSITE" id="PS50181">
    <property type="entry name" value="FBOX"/>
    <property type="match status" value="1"/>
</dbReference>
<protein>
    <recommendedName>
        <fullName evidence="2">F-box domain-containing protein</fullName>
    </recommendedName>
</protein>
<name>A0ABQ8KP91_9APHY</name>
<evidence type="ECO:0000313" key="4">
    <source>
        <dbReference type="Proteomes" id="UP000814176"/>
    </source>
</evidence>
<dbReference type="InterPro" id="IPR036047">
    <property type="entry name" value="F-box-like_dom_sf"/>
</dbReference>